<name>A0A372MG28_9SPIR</name>
<evidence type="ECO:0008006" key="3">
    <source>
        <dbReference type="Google" id="ProtNLM"/>
    </source>
</evidence>
<reference evidence="1 2" key="2">
    <citation type="submission" date="2018-09" db="EMBL/GenBank/DDBJ databases">
        <title>Genome of Sphaerochaeta halotolerans strain 4-11.</title>
        <authorList>
            <person name="Nazina T.N."/>
            <person name="Sokolova D.S."/>
        </authorList>
    </citation>
    <scope>NUCLEOTIDE SEQUENCE [LARGE SCALE GENOMIC DNA]</scope>
    <source>
        <strain evidence="1 2">4-11</strain>
    </source>
</reference>
<organism evidence="1 2">
    <name type="scientific">Sphaerochaeta halotolerans</name>
    <dbReference type="NCBI Taxonomy" id="2293840"/>
    <lineage>
        <taxon>Bacteria</taxon>
        <taxon>Pseudomonadati</taxon>
        <taxon>Spirochaetota</taxon>
        <taxon>Spirochaetia</taxon>
        <taxon>Spirochaetales</taxon>
        <taxon>Sphaerochaetaceae</taxon>
        <taxon>Sphaerochaeta</taxon>
    </lineage>
</organism>
<dbReference type="AlphaFoldDB" id="A0A372MG28"/>
<evidence type="ECO:0000313" key="1">
    <source>
        <dbReference type="EMBL" id="RFU94256.1"/>
    </source>
</evidence>
<gene>
    <name evidence="1" type="ORF">DYP60_10745</name>
</gene>
<sequence>MKLELETIPVWDGVQHNSECFICELMTEAQKDAINFYLGNSVMNPETRVRVNEHGFCPKHWRMLTAANKPQGVALMSDTYLETSRKKGEAAINGLLSAKSPKQAKKAVGAFHAVMDSREKGCLVCSSMEERLQRYLYTTCYLWGEDPAFREALSQGKGFCLHHFSLLLETAQKALSSSLYPEFVRELSKIEVASLDRIAKDVHWMTQKYKSENADKPWHGCEDAHKRTVDKMTGRSRVIDPVH</sequence>
<dbReference type="RefSeq" id="WP_117331010.1">
    <property type="nucleotide sequence ID" value="NZ_QUWK01000011.1"/>
</dbReference>
<evidence type="ECO:0000313" key="2">
    <source>
        <dbReference type="Proteomes" id="UP000264002"/>
    </source>
</evidence>
<comment type="caution">
    <text evidence="1">The sequence shown here is derived from an EMBL/GenBank/DDBJ whole genome shotgun (WGS) entry which is preliminary data.</text>
</comment>
<proteinExistence type="predicted"/>
<keyword evidence="2" id="KW-1185">Reference proteome</keyword>
<accession>A0A372MG28</accession>
<dbReference type="EMBL" id="QUWK01000011">
    <property type="protein sequence ID" value="RFU94256.1"/>
    <property type="molecule type" value="Genomic_DNA"/>
</dbReference>
<dbReference type="InterPro" id="IPR045706">
    <property type="entry name" value="DUF6062"/>
</dbReference>
<dbReference type="Proteomes" id="UP000264002">
    <property type="component" value="Unassembled WGS sequence"/>
</dbReference>
<dbReference type="Pfam" id="PF19538">
    <property type="entry name" value="DUF6062"/>
    <property type="match status" value="1"/>
</dbReference>
<reference evidence="2" key="1">
    <citation type="submission" date="2018-08" db="EMBL/GenBank/DDBJ databases">
        <authorList>
            <person name="Grouzdev D.S."/>
            <person name="Krutkina M.S."/>
        </authorList>
    </citation>
    <scope>NUCLEOTIDE SEQUENCE [LARGE SCALE GENOMIC DNA]</scope>
    <source>
        <strain evidence="2">4-11</strain>
    </source>
</reference>
<protein>
    <recommendedName>
        <fullName evidence="3">ABC transporter substrate-binding protein</fullName>
    </recommendedName>
</protein>